<organism evidence="8 9">
    <name type="scientific">Psophocarpus tetragonolobus</name>
    <name type="common">Winged bean</name>
    <name type="synonym">Dolichos tetragonolobus</name>
    <dbReference type="NCBI Taxonomy" id="3891"/>
    <lineage>
        <taxon>Eukaryota</taxon>
        <taxon>Viridiplantae</taxon>
        <taxon>Streptophyta</taxon>
        <taxon>Embryophyta</taxon>
        <taxon>Tracheophyta</taxon>
        <taxon>Spermatophyta</taxon>
        <taxon>Magnoliopsida</taxon>
        <taxon>eudicotyledons</taxon>
        <taxon>Gunneridae</taxon>
        <taxon>Pentapetalae</taxon>
        <taxon>rosids</taxon>
        <taxon>fabids</taxon>
        <taxon>Fabales</taxon>
        <taxon>Fabaceae</taxon>
        <taxon>Papilionoideae</taxon>
        <taxon>50 kb inversion clade</taxon>
        <taxon>NPAAA clade</taxon>
        <taxon>indigoferoid/millettioid clade</taxon>
        <taxon>Phaseoleae</taxon>
        <taxon>Psophocarpus</taxon>
    </lineage>
</organism>
<protein>
    <submittedName>
        <fullName evidence="8">Uncharacterized protein</fullName>
    </submittedName>
</protein>
<keyword evidence="6" id="KW-0472">Membrane</keyword>
<keyword evidence="5" id="KW-0677">Repeat</keyword>
<keyword evidence="3" id="KW-0433">Leucine-rich repeat</keyword>
<keyword evidence="7" id="KW-0325">Glycoprotein</keyword>
<dbReference type="Proteomes" id="UP001386955">
    <property type="component" value="Unassembled WGS sequence"/>
</dbReference>
<keyword evidence="9" id="KW-1185">Reference proteome</keyword>
<name>A0AAN9SLS2_PSOTE</name>
<evidence type="ECO:0000256" key="2">
    <source>
        <dbReference type="ARBA" id="ARBA00004370"/>
    </source>
</evidence>
<dbReference type="EMBL" id="JAYMYS010000003">
    <property type="protein sequence ID" value="KAK7400227.1"/>
    <property type="molecule type" value="Genomic_DNA"/>
</dbReference>
<dbReference type="InterPro" id="IPR001611">
    <property type="entry name" value="Leu-rich_rpt"/>
</dbReference>
<dbReference type="FunFam" id="3.80.10.10:FF:000041">
    <property type="entry name" value="LRR receptor-like serine/threonine-protein kinase ERECTA"/>
    <property type="match status" value="1"/>
</dbReference>
<evidence type="ECO:0000256" key="1">
    <source>
        <dbReference type="ARBA" id="ARBA00004196"/>
    </source>
</evidence>
<sequence length="247" mass="27113">MSATDSKQVSASIIFISNIPNLVGPFPKTLLKLTKLHNLYIHYTNVSGNIPHFLSQLETLQVLDLGYNSLSGNLPASLSSLPNLAEISFLNNRITGTIPDSFGLFSKNMKAILLSRNRLTGKIPTTFVNLDLQIVNLSGNMLEGDASMLFGSDKSTEDISLGENKLAFDLGKVRLSSHLINLDLRENLIYGSLPKELTTLKYLESLNVSYNYLCGLIPQGGSLQKFDISSYHHNKCLCGSPLPSCKY</sequence>
<evidence type="ECO:0000256" key="6">
    <source>
        <dbReference type="ARBA" id="ARBA00023136"/>
    </source>
</evidence>
<keyword evidence="4" id="KW-0732">Signal</keyword>
<dbReference type="PANTHER" id="PTHR48059:SF24">
    <property type="entry name" value="POLYGALACTURONASE INHIBITOR"/>
    <property type="match status" value="1"/>
</dbReference>
<dbReference type="PANTHER" id="PTHR48059">
    <property type="entry name" value="POLYGALACTURONASE INHIBITOR 1"/>
    <property type="match status" value="1"/>
</dbReference>
<dbReference type="InterPro" id="IPR051848">
    <property type="entry name" value="PGIP"/>
</dbReference>
<evidence type="ECO:0000256" key="5">
    <source>
        <dbReference type="ARBA" id="ARBA00022737"/>
    </source>
</evidence>
<dbReference type="Pfam" id="PF00560">
    <property type="entry name" value="LRR_1"/>
    <property type="match status" value="4"/>
</dbReference>
<evidence type="ECO:0000313" key="8">
    <source>
        <dbReference type="EMBL" id="KAK7400227.1"/>
    </source>
</evidence>
<evidence type="ECO:0000256" key="7">
    <source>
        <dbReference type="ARBA" id="ARBA00023180"/>
    </source>
</evidence>
<dbReference type="AlphaFoldDB" id="A0AAN9SLS2"/>
<reference evidence="8 9" key="1">
    <citation type="submission" date="2024-01" db="EMBL/GenBank/DDBJ databases">
        <title>The genomes of 5 underutilized Papilionoideae crops provide insights into root nodulation and disease resistanc.</title>
        <authorList>
            <person name="Jiang F."/>
        </authorList>
    </citation>
    <scope>NUCLEOTIDE SEQUENCE [LARGE SCALE GENOMIC DNA]</scope>
    <source>
        <strain evidence="8">DUOXIRENSHENG_FW03</strain>
        <tissue evidence="8">Leaves</tissue>
    </source>
</reference>
<proteinExistence type="predicted"/>
<evidence type="ECO:0000313" key="9">
    <source>
        <dbReference type="Proteomes" id="UP001386955"/>
    </source>
</evidence>
<dbReference type="InterPro" id="IPR032675">
    <property type="entry name" value="LRR_dom_sf"/>
</dbReference>
<dbReference type="GO" id="GO:0016020">
    <property type="term" value="C:membrane"/>
    <property type="evidence" value="ECO:0007669"/>
    <property type="project" value="UniProtKB-SubCell"/>
</dbReference>
<comment type="caution">
    <text evidence="8">The sequence shown here is derived from an EMBL/GenBank/DDBJ whole genome shotgun (WGS) entry which is preliminary data.</text>
</comment>
<evidence type="ECO:0000256" key="3">
    <source>
        <dbReference type="ARBA" id="ARBA00022614"/>
    </source>
</evidence>
<gene>
    <name evidence="8" type="ORF">VNO78_11428</name>
</gene>
<evidence type="ECO:0000256" key="4">
    <source>
        <dbReference type="ARBA" id="ARBA00022729"/>
    </source>
</evidence>
<dbReference type="SUPFAM" id="SSF52058">
    <property type="entry name" value="L domain-like"/>
    <property type="match status" value="1"/>
</dbReference>
<comment type="subcellular location">
    <subcellularLocation>
        <location evidence="1">Cell envelope</location>
    </subcellularLocation>
    <subcellularLocation>
        <location evidence="2">Membrane</location>
    </subcellularLocation>
</comment>
<dbReference type="Gene3D" id="3.80.10.10">
    <property type="entry name" value="Ribonuclease Inhibitor"/>
    <property type="match status" value="1"/>
</dbReference>
<accession>A0AAN9SLS2</accession>